<dbReference type="SUPFAM" id="SSF53756">
    <property type="entry name" value="UDP-Glycosyltransferase/glycogen phosphorylase"/>
    <property type="match status" value="1"/>
</dbReference>
<sequence>MMQGHRARLYFPNPMDKRARAGDHNFVNKLQKALALSGWTLDICTAGPVDTLAAADADDYALFLMQEPAHAKGLSLRVAYIMPFWRIERTAERWNFDVAHAAFDPSRIDPVEATRFAKYWAKRKFDLNPDDSRRDGTIYVALQGHIGERRSFQVMSPLKMLRETLRRADGRRVIAGLHPKEHYSDADMRKLEELRRAHPLLDVTTGGMEAHLRSCDFVVTENSSVALMAMFFRKPAIVFAKIDFHHVTLNVAGIGVDRAFDLVAGHAPDWDKYLLWFLKLKSINAGAPEASDQIAARLRALGWPLE</sequence>
<dbReference type="HOGENOM" id="CLU_927023_0_0_5"/>
<name>A0A0A0HP99_9RHOB</name>
<dbReference type="OrthoDB" id="6713140at2"/>
<dbReference type="AlphaFoldDB" id="A0A0A0HP99"/>
<evidence type="ECO:0008006" key="3">
    <source>
        <dbReference type="Google" id="ProtNLM"/>
    </source>
</evidence>
<comment type="caution">
    <text evidence="1">The sequence shown here is derived from an EMBL/GenBank/DDBJ whole genome shotgun (WGS) entry which is preliminary data.</text>
</comment>
<reference evidence="1 2" key="1">
    <citation type="submission" date="2013-01" db="EMBL/GenBank/DDBJ databases">
        <authorList>
            <person name="Fiebig A."/>
            <person name="Goeker M."/>
            <person name="Klenk H.-P.P."/>
        </authorList>
    </citation>
    <scope>NUCLEOTIDE SEQUENCE [LARGE SCALE GENOMIC DNA]</scope>
    <source>
        <strain evidence="1 2">DSM 17069</strain>
    </source>
</reference>
<dbReference type="EMBL" id="AONH01000003">
    <property type="protein sequence ID" value="KGM89120.1"/>
    <property type="molecule type" value="Genomic_DNA"/>
</dbReference>
<dbReference type="eggNOG" id="ENOG502Z912">
    <property type="taxonomic scope" value="Bacteria"/>
</dbReference>
<gene>
    <name evidence="1" type="ORF">rosmuc_00917</name>
</gene>
<dbReference type="RefSeq" id="WP_037270367.1">
    <property type="nucleotide sequence ID" value="NZ_KN293976.1"/>
</dbReference>
<proteinExistence type="predicted"/>
<protein>
    <recommendedName>
        <fullName evidence="3">Capsule polysaccharide biosynthesis protein</fullName>
    </recommendedName>
</protein>
<dbReference type="Proteomes" id="UP000030021">
    <property type="component" value="Unassembled WGS sequence"/>
</dbReference>
<accession>A0A0A0HP99</accession>
<evidence type="ECO:0000313" key="1">
    <source>
        <dbReference type="EMBL" id="KGM89120.1"/>
    </source>
</evidence>
<dbReference type="PATRIC" id="fig|1288298.3.peg.930"/>
<organism evidence="1 2">
    <name type="scientific">Roseovarius mucosus DSM 17069</name>
    <dbReference type="NCBI Taxonomy" id="1288298"/>
    <lineage>
        <taxon>Bacteria</taxon>
        <taxon>Pseudomonadati</taxon>
        <taxon>Pseudomonadota</taxon>
        <taxon>Alphaproteobacteria</taxon>
        <taxon>Rhodobacterales</taxon>
        <taxon>Roseobacteraceae</taxon>
        <taxon>Roseovarius</taxon>
    </lineage>
</organism>
<evidence type="ECO:0000313" key="2">
    <source>
        <dbReference type="Proteomes" id="UP000030021"/>
    </source>
</evidence>